<dbReference type="EMBL" id="SZYD01001452">
    <property type="protein sequence ID" value="KAD0715486.1"/>
    <property type="molecule type" value="Genomic_DNA"/>
</dbReference>
<reference evidence="1 2" key="1">
    <citation type="submission" date="2019-05" db="EMBL/GenBank/DDBJ databases">
        <title>Mikania micrantha, genome provides insights into the molecular mechanism of rapid growth.</title>
        <authorList>
            <person name="Liu B."/>
        </authorList>
    </citation>
    <scope>NUCLEOTIDE SEQUENCE [LARGE SCALE GENOMIC DNA]</scope>
    <source>
        <strain evidence="1">NLD-2019</strain>
        <tissue evidence="1">Leaf</tissue>
    </source>
</reference>
<evidence type="ECO:0008006" key="3">
    <source>
        <dbReference type="Google" id="ProtNLM"/>
    </source>
</evidence>
<dbReference type="Gene3D" id="3.40.50.1820">
    <property type="entry name" value="alpha/beta hydrolase"/>
    <property type="match status" value="1"/>
</dbReference>
<accession>A0A5N6LED1</accession>
<organism evidence="1 2">
    <name type="scientific">Mikania micrantha</name>
    <name type="common">bitter vine</name>
    <dbReference type="NCBI Taxonomy" id="192012"/>
    <lineage>
        <taxon>Eukaryota</taxon>
        <taxon>Viridiplantae</taxon>
        <taxon>Streptophyta</taxon>
        <taxon>Embryophyta</taxon>
        <taxon>Tracheophyta</taxon>
        <taxon>Spermatophyta</taxon>
        <taxon>Magnoliopsida</taxon>
        <taxon>eudicotyledons</taxon>
        <taxon>Gunneridae</taxon>
        <taxon>Pentapetalae</taxon>
        <taxon>asterids</taxon>
        <taxon>campanulids</taxon>
        <taxon>Asterales</taxon>
        <taxon>Asteraceae</taxon>
        <taxon>Asteroideae</taxon>
        <taxon>Heliantheae alliance</taxon>
        <taxon>Eupatorieae</taxon>
        <taxon>Mikania</taxon>
    </lineage>
</organism>
<dbReference type="AlphaFoldDB" id="A0A5N6LED1"/>
<dbReference type="GO" id="GO:0009507">
    <property type="term" value="C:chloroplast"/>
    <property type="evidence" value="ECO:0007669"/>
    <property type="project" value="TreeGrafter"/>
</dbReference>
<proteinExistence type="predicted"/>
<sequence>MSMASSSISYLSSTSTSPLCFYLSRKIPYPSAFPRFPNLHTKSLTITASTSLDYSTNKSSQSSKSSNWQWKFKDSSINIHYEEHGDESNGPNKNILLMPTISDVSTVEEWRLVAKDIVQQSGNVNWRATIVDWPGLGYSDRPKLDYNADVMESFLVDFILGPNSPINSTAEDLVIVGGGHAATLAIRATKKGLVKPTAIAAVAPTWSGPLPIVFGRDSKTESRYELLRGTLRAPAVGWMMYSMLVSNKKSIESQYKSHVYADSTNVTPDIIENRYELTKQKGARYVPAAFLTGLLDPVKTREEFLQLFEGLDGRLPVLVVSTSGAPKRSKAEMEALREAKGVSRFVEVPGALLPHEEYPSLVAKELYSFLKDI</sequence>
<name>A0A5N6LED1_9ASTR</name>
<dbReference type="SUPFAM" id="SSF53474">
    <property type="entry name" value="alpha/beta-Hydrolases"/>
    <property type="match status" value="1"/>
</dbReference>
<keyword evidence="2" id="KW-1185">Reference proteome</keyword>
<dbReference type="InterPro" id="IPR029058">
    <property type="entry name" value="AB_hydrolase_fold"/>
</dbReference>
<dbReference type="PANTHER" id="PTHR47914:SF1">
    <property type="entry name" value="ALPHA_BETA-HYDROLASES SUPERFAMILY PROTEIN"/>
    <property type="match status" value="1"/>
</dbReference>
<gene>
    <name evidence="1" type="ORF">E3N88_43817</name>
</gene>
<comment type="caution">
    <text evidence="1">The sequence shown here is derived from an EMBL/GenBank/DDBJ whole genome shotgun (WGS) entry which is preliminary data.</text>
</comment>
<dbReference type="Proteomes" id="UP000326396">
    <property type="component" value="Unassembled WGS sequence"/>
</dbReference>
<dbReference type="FunFam" id="3.40.50.1820:FF:000120">
    <property type="entry name" value="Alpha/beta-Hydrolases superfamily protein"/>
    <property type="match status" value="1"/>
</dbReference>
<evidence type="ECO:0000313" key="1">
    <source>
        <dbReference type="EMBL" id="KAD0715486.1"/>
    </source>
</evidence>
<dbReference type="OrthoDB" id="2012836at2759"/>
<evidence type="ECO:0000313" key="2">
    <source>
        <dbReference type="Proteomes" id="UP000326396"/>
    </source>
</evidence>
<protein>
    <recommendedName>
        <fullName evidence="3">AB hydrolase-1 domain-containing protein</fullName>
    </recommendedName>
</protein>
<dbReference type="PANTHER" id="PTHR47914">
    <property type="entry name" value="ALPHA/BETA-HYDROLASES SUPERFAMILY PROTEIN"/>
    <property type="match status" value="1"/>
</dbReference>